<dbReference type="Proteomes" id="UP000014174">
    <property type="component" value="Unassembled WGS sequence"/>
</dbReference>
<organism evidence="1 2">
    <name type="scientific">Arcticibacter svalbardensis MN12-7</name>
    <dbReference type="NCBI Taxonomy" id="1150600"/>
    <lineage>
        <taxon>Bacteria</taxon>
        <taxon>Pseudomonadati</taxon>
        <taxon>Bacteroidota</taxon>
        <taxon>Sphingobacteriia</taxon>
        <taxon>Sphingobacteriales</taxon>
        <taxon>Sphingobacteriaceae</taxon>
        <taxon>Arcticibacter</taxon>
    </lineage>
</organism>
<evidence type="ECO:0000313" key="1">
    <source>
        <dbReference type="EMBL" id="EOR94857.1"/>
    </source>
</evidence>
<sequence>MRTHTGFYNNTKGEFTTKALLGDTLVAAVHGYNVDTLVIPKANAVLFYLKRNSIQLQEVTINDTLLSPDKRLNRTKNEYKDIYFKGDPQDILQMGTENRPGGAGLGIDAIFSLLSREGKNARYLQEIIERDYKDNIINYRYTATLINRVTGLTDDRLLDFMQQYRPSYNFILRADEYQLISFIKESFRRYQSNPTLNRLPPLIPEYK</sequence>
<dbReference type="EMBL" id="AQPN01000076">
    <property type="protein sequence ID" value="EOR94857.1"/>
    <property type="molecule type" value="Genomic_DNA"/>
</dbReference>
<evidence type="ECO:0000313" key="2">
    <source>
        <dbReference type="Proteomes" id="UP000014174"/>
    </source>
</evidence>
<dbReference type="AlphaFoldDB" id="R9GSL4"/>
<name>R9GSL4_9SPHI</name>
<accession>R9GSL4</accession>
<keyword evidence="2" id="KW-1185">Reference proteome</keyword>
<protein>
    <submittedName>
        <fullName evidence="1">Uncharacterized protein</fullName>
    </submittedName>
</protein>
<gene>
    <name evidence="1" type="ORF">ADIARSV_1962</name>
</gene>
<reference evidence="1 2" key="1">
    <citation type="journal article" date="2013" name="Genome Announc.">
        <title>Draft Genome Sequence of Arcticibacter svalbardensis Strain MN12-7T, a Member of the Family Sphingobacteriaceae Isolated from an Arctic Soil Sample.</title>
        <authorList>
            <person name="Shivaji S."/>
            <person name="Ara S."/>
            <person name="Prasad S."/>
            <person name="Manasa B.P."/>
            <person name="Begum Z."/>
            <person name="Singh A."/>
            <person name="Kumar Pinnaka A."/>
        </authorList>
    </citation>
    <scope>NUCLEOTIDE SEQUENCE [LARGE SCALE GENOMIC DNA]</scope>
    <source>
        <strain evidence="1 2">MN12-7</strain>
    </source>
</reference>
<dbReference type="eggNOG" id="ENOG5030006">
    <property type="taxonomic scope" value="Bacteria"/>
</dbReference>
<proteinExistence type="predicted"/>
<dbReference type="STRING" id="1150600.ADIARSV_1962"/>
<comment type="caution">
    <text evidence="1">The sequence shown here is derived from an EMBL/GenBank/DDBJ whole genome shotgun (WGS) entry which is preliminary data.</text>
</comment>